<gene>
    <name evidence="1" type="ORF">LCGC14_2755450</name>
</gene>
<organism evidence="1">
    <name type="scientific">marine sediment metagenome</name>
    <dbReference type="NCBI Taxonomy" id="412755"/>
    <lineage>
        <taxon>unclassified sequences</taxon>
        <taxon>metagenomes</taxon>
        <taxon>ecological metagenomes</taxon>
    </lineage>
</organism>
<accession>A0A0F8ZMI8</accession>
<sequence>MTVPMSIKKNIGMGGKQFSESSSITGDGVILHDVSIPAADAGELTTRTDADTGVITVDDSGHAITDSDKVDVYWADGSRRGMSVSSVSGALVSIDAGSGDDLPTNGTTV</sequence>
<proteinExistence type="predicted"/>
<comment type="caution">
    <text evidence="1">The sequence shown here is derived from an EMBL/GenBank/DDBJ whole genome shotgun (WGS) entry which is preliminary data.</text>
</comment>
<feature type="non-terminal residue" evidence="1">
    <location>
        <position position="109"/>
    </location>
</feature>
<name>A0A0F8ZMI8_9ZZZZ</name>
<protein>
    <submittedName>
        <fullName evidence="1">Uncharacterized protein</fullName>
    </submittedName>
</protein>
<reference evidence="1" key="1">
    <citation type="journal article" date="2015" name="Nature">
        <title>Complex archaea that bridge the gap between prokaryotes and eukaryotes.</title>
        <authorList>
            <person name="Spang A."/>
            <person name="Saw J.H."/>
            <person name="Jorgensen S.L."/>
            <person name="Zaremba-Niedzwiedzka K."/>
            <person name="Martijn J."/>
            <person name="Lind A.E."/>
            <person name="van Eijk R."/>
            <person name="Schleper C."/>
            <person name="Guy L."/>
            <person name="Ettema T.J."/>
        </authorList>
    </citation>
    <scope>NUCLEOTIDE SEQUENCE</scope>
</reference>
<dbReference type="EMBL" id="LAZR01050500">
    <property type="protein sequence ID" value="KKK87215.1"/>
    <property type="molecule type" value="Genomic_DNA"/>
</dbReference>
<dbReference type="AlphaFoldDB" id="A0A0F8ZMI8"/>
<evidence type="ECO:0000313" key="1">
    <source>
        <dbReference type="EMBL" id="KKK87215.1"/>
    </source>
</evidence>